<reference evidence="2" key="1">
    <citation type="journal article" date="2008" name="Nat. Genet.">
        <title>The Pristionchus pacificus genome provides a unique perspective on nematode lifestyle and parasitism.</title>
        <authorList>
            <person name="Dieterich C."/>
            <person name="Clifton S.W."/>
            <person name="Schuster L.N."/>
            <person name="Chinwalla A."/>
            <person name="Delehaunty K."/>
            <person name="Dinkelacker I."/>
            <person name="Fulton L."/>
            <person name="Fulton R."/>
            <person name="Godfrey J."/>
            <person name="Minx P."/>
            <person name="Mitreva M."/>
            <person name="Roeseler W."/>
            <person name="Tian H."/>
            <person name="Witte H."/>
            <person name="Yang S.P."/>
            <person name="Wilson R.K."/>
            <person name="Sommer R.J."/>
        </authorList>
    </citation>
    <scope>NUCLEOTIDE SEQUENCE [LARGE SCALE GENOMIC DNA]</scope>
    <source>
        <strain evidence="2">PS312</strain>
    </source>
</reference>
<reference evidence="1" key="2">
    <citation type="submission" date="2022-06" db="UniProtKB">
        <authorList>
            <consortium name="EnsemblMetazoa"/>
        </authorList>
    </citation>
    <scope>IDENTIFICATION</scope>
    <source>
        <strain evidence="1">PS312</strain>
    </source>
</reference>
<keyword evidence="2" id="KW-1185">Reference proteome</keyword>
<dbReference type="EnsemblMetazoa" id="PPA36039.1">
    <property type="protein sequence ID" value="PPA36039.1"/>
    <property type="gene ID" value="WBGene00274408"/>
</dbReference>
<accession>A0A8R1YPI6</accession>
<evidence type="ECO:0000313" key="1">
    <source>
        <dbReference type="EnsemblMetazoa" id="PPA36039.1"/>
    </source>
</evidence>
<dbReference type="Proteomes" id="UP000005239">
    <property type="component" value="Unassembled WGS sequence"/>
</dbReference>
<sequence>MTITFLPIEVISNVHYHELDWDVLGKGIKVRTADKKLQFWVHPAKVINKTEEFIGQTDFIDPGDYVDVRASSSTLSGCYGCLAGATLSLNDIISIYEERY</sequence>
<protein>
    <submittedName>
        <fullName evidence="1">Uncharacterized protein</fullName>
    </submittedName>
</protein>
<accession>A0A2A6BLD3</accession>
<organism evidence="1 2">
    <name type="scientific">Pristionchus pacificus</name>
    <name type="common">Parasitic nematode worm</name>
    <dbReference type="NCBI Taxonomy" id="54126"/>
    <lineage>
        <taxon>Eukaryota</taxon>
        <taxon>Metazoa</taxon>
        <taxon>Ecdysozoa</taxon>
        <taxon>Nematoda</taxon>
        <taxon>Chromadorea</taxon>
        <taxon>Rhabditida</taxon>
        <taxon>Rhabditina</taxon>
        <taxon>Diplogasteromorpha</taxon>
        <taxon>Diplogasteroidea</taxon>
        <taxon>Neodiplogasteridae</taxon>
        <taxon>Pristionchus</taxon>
    </lineage>
</organism>
<gene>
    <name evidence="1" type="primary">WBGene00274408</name>
</gene>
<evidence type="ECO:0000313" key="2">
    <source>
        <dbReference type="Proteomes" id="UP000005239"/>
    </source>
</evidence>
<proteinExistence type="predicted"/>
<dbReference type="AlphaFoldDB" id="A0A2A6BLD3"/>
<name>A0A2A6BLD3_PRIPA</name>